<dbReference type="GO" id="GO:0016887">
    <property type="term" value="F:ATP hydrolysis activity"/>
    <property type="evidence" value="ECO:0007669"/>
    <property type="project" value="InterPro"/>
</dbReference>
<dbReference type="EMBL" id="BMED01000003">
    <property type="protein sequence ID" value="GGC83669.1"/>
    <property type="molecule type" value="Genomic_DNA"/>
</dbReference>
<feature type="coiled-coil region" evidence="1">
    <location>
        <begin position="365"/>
        <end position="431"/>
    </location>
</feature>
<dbReference type="AlphaFoldDB" id="A0A916XLA4"/>
<evidence type="ECO:0000256" key="1">
    <source>
        <dbReference type="SAM" id="Coils"/>
    </source>
</evidence>
<proteinExistence type="predicted"/>
<name>A0A916XLA4_9BURK</name>
<evidence type="ECO:0000259" key="3">
    <source>
        <dbReference type="Pfam" id="PF13476"/>
    </source>
</evidence>
<comment type="caution">
    <text evidence="4">The sequence shown here is derived from an EMBL/GenBank/DDBJ whole genome shotgun (WGS) entry which is preliminary data.</text>
</comment>
<feature type="compositionally biased region" description="Basic and acidic residues" evidence="2">
    <location>
        <begin position="588"/>
        <end position="601"/>
    </location>
</feature>
<evidence type="ECO:0000256" key="2">
    <source>
        <dbReference type="SAM" id="MobiDB-lite"/>
    </source>
</evidence>
<organism evidence="4 5">
    <name type="scientific">Undibacterium terreum</name>
    <dbReference type="NCBI Taxonomy" id="1224302"/>
    <lineage>
        <taxon>Bacteria</taxon>
        <taxon>Pseudomonadati</taxon>
        <taxon>Pseudomonadota</taxon>
        <taxon>Betaproteobacteria</taxon>
        <taxon>Burkholderiales</taxon>
        <taxon>Oxalobacteraceae</taxon>
        <taxon>Undibacterium</taxon>
    </lineage>
</organism>
<protein>
    <recommendedName>
        <fullName evidence="3">Rad50/SbcC-type AAA domain-containing protein</fullName>
    </recommendedName>
</protein>
<dbReference type="InterPro" id="IPR038729">
    <property type="entry name" value="Rad50/SbcC_AAA"/>
</dbReference>
<evidence type="ECO:0000313" key="4">
    <source>
        <dbReference type="EMBL" id="GGC83669.1"/>
    </source>
</evidence>
<reference evidence="4" key="1">
    <citation type="journal article" date="2014" name="Int. J. Syst. Evol. Microbiol.">
        <title>Complete genome sequence of Corynebacterium casei LMG S-19264T (=DSM 44701T), isolated from a smear-ripened cheese.</title>
        <authorList>
            <consortium name="US DOE Joint Genome Institute (JGI-PGF)"/>
            <person name="Walter F."/>
            <person name="Albersmeier A."/>
            <person name="Kalinowski J."/>
            <person name="Ruckert C."/>
        </authorList>
    </citation>
    <scope>NUCLEOTIDE SEQUENCE</scope>
    <source>
        <strain evidence="4">CGMCC 1.10998</strain>
    </source>
</reference>
<dbReference type="GO" id="GO:0006302">
    <property type="term" value="P:double-strand break repair"/>
    <property type="evidence" value="ECO:0007669"/>
    <property type="project" value="InterPro"/>
</dbReference>
<sequence length="609" mass="67053">MTIALEQLVCRGFSVPDAVIEFRPAGTLIRGPSDTGKSYIRDCLWYLLGGERGPKEIPQDKGYDTLFLQIRSADGGTYTIKKALNGGSEEVYAAAIHELESTEALPDEIGTLLVSLAGAAKVQILRSMSKRGPLTSGDLRHWFLISQPTMISENSTAGSHTEQPQRRAAFCVFLTGQDDKAIVLAPTKEEKLRTSTNILSIERDLRRVNADIPDGSSKADIQDALKRVDATLSLLSDQQRERSTQLKGIREALNRTSSELSNVKTKLAYSQAMASRFMLLEEKYQSDLDRLAAISDGIAVFETLDNYPCSLCNTPVEQQVDSSFLSASATKKQRAAMKAEASKIEALKKGLALALQRETTLSSDLSNEERRLHDELQAIELSEKKALEASLQEFSVDPKTLAISRSELYSQEKLFEELERLNAELQRLKNLVPAKSAPLSRHTESDAIVVAGIVKELLHQWGLLEIDSIQVDAIECDIRIDGRARLSYGAGKRAIFLAAMSIALLRHALGKGYPHLGFVVLDSPIKSYSDPLNSSDVTVSPTTVRDSFYGWLAKWSGPGQVIVLENELITKETAALLKPTEFFGASSDERQGFFPKQRDNIETVNDGSN</sequence>
<dbReference type="RefSeq" id="WP_188567265.1">
    <property type="nucleotide sequence ID" value="NZ_BMED01000003.1"/>
</dbReference>
<accession>A0A916XLA4</accession>
<keyword evidence="5" id="KW-1185">Reference proteome</keyword>
<reference evidence="4" key="2">
    <citation type="submission" date="2020-09" db="EMBL/GenBank/DDBJ databases">
        <authorList>
            <person name="Sun Q."/>
            <person name="Zhou Y."/>
        </authorList>
    </citation>
    <scope>NUCLEOTIDE SEQUENCE</scope>
    <source>
        <strain evidence="4">CGMCC 1.10998</strain>
    </source>
</reference>
<dbReference type="InterPro" id="IPR027417">
    <property type="entry name" value="P-loop_NTPase"/>
</dbReference>
<feature type="region of interest" description="Disordered" evidence="2">
    <location>
        <begin position="588"/>
        <end position="609"/>
    </location>
</feature>
<gene>
    <name evidence="4" type="ORF">GCM10011396_33840</name>
</gene>
<dbReference type="Gene3D" id="3.40.50.300">
    <property type="entry name" value="P-loop containing nucleotide triphosphate hydrolases"/>
    <property type="match status" value="1"/>
</dbReference>
<keyword evidence="1" id="KW-0175">Coiled coil</keyword>
<feature type="domain" description="Rad50/SbcC-type AAA" evidence="3">
    <location>
        <begin position="17"/>
        <end position="260"/>
    </location>
</feature>
<dbReference type="Pfam" id="PF13476">
    <property type="entry name" value="AAA_23"/>
    <property type="match status" value="1"/>
</dbReference>
<dbReference type="Proteomes" id="UP000637423">
    <property type="component" value="Unassembled WGS sequence"/>
</dbReference>
<evidence type="ECO:0000313" key="5">
    <source>
        <dbReference type="Proteomes" id="UP000637423"/>
    </source>
</evidence>